<evidence type="ECO:0000313" key="1">
    <source>
        <dbReference type="EMBL" id="GGL53685.1"/>
    </source>
</evidence>
<dbReference type="Proteomes" id="UP000613840">
    <property type="component" value="Unassembled WGS sequence"/>
</dbReference>
<dbReference type="InterPro" id="IPR006439">
    <property type="entry name" value="HAD-SF_hydro_IA"/>
</dbReference>
<keyword evidence="2" id="KW-1185">Reference proteome</keyword>
<dbReference type="PRINTS" id="PR00413">
    <property type="entry name" value="HADHALOGNASE"/>
</dbReference>
<dbReference type="AlphaFoldDB" id="A0A917W0J3"/>
<gene>
    <name evidence="1" type="ORF">GCM10011575_10140</name>
</gene>
<name>A0A917W0J3_9ACTN</name>
<dbReference type="SFLD" id="SFLDG01129">
    <property type="entry name" value="C1.5:_HAD__Beta-PGM__Phosphata"/>
    <property type="match status" value="1"/>
</dbReference>
<dbReference type="Pfam" id="PF00702">
    <property type="entry name" value="Hydrolase"/>
    <property type="match status" value="1"/>
</dbReference>
<organism evidence="1 2">
    <name type="scientific">Microlunatus endophyticus</name>
    <dbReference type="NCBI Taxonomy" id="1716077"/>
    <lineage>
        <taxon>Bacteria</taxon>
        <taxon>Bacillati</taxon>
        <taxon>Actinomycetota</taxon>
        <taxon>Actinomycetes</taxon>
        <taxon>Propionibacteriales</taxon>
        <taxon>Propionibacteriaceae</taxon>
        <taxon>Microlunatus</taxon>
    </lineage>
</organism>
<comment type="caution">
    <text evidence="1">The sequence shown here is derived from an EMBL/GenBank/DDBJ whole genome shotgun (WGS) entry which is preliminary data.</text>
</comment>
<proteinExistence type="predicted"/>
<dbReference type="InterPro" id="IPR023214">
    <property type="entry name" value="HAD_sf"/>
</dbReference>
<dbReference type="PANTHER" id="PTHR43611">
    <property type="entry name" value="ALPHA-D-GLUCOSE 1-PHOSPHATE PHOSPHATASE"/>
    <property type="match status" value="1"/>
</dbReference>
<dbReference type="SUPFAM" id="SSF56784">
    <property type="entry name" value="HAD-like"/>
    <property type="match status" value="1"/>
</dbReference>
<protein>
    <recommendedName>
        <fullName evidence="3">Hydrolase of the HAD superfamily</fullName>
    </recommendedName>
</protein>
<accession>A0A917W0J3</accession>
<reference evidence="1" key="2">
    <citation type="submission" date="2020-09" db="EMBL/GenBank/DDBJ databases">
        <authorList>
            <person name="Sun Q."/>
            <person name="Zhou Y."/>
        </authorList>
    </citation>
    <scope>NUCLEOTIDE SEQUENCE</scope>
    <source>
        <strain evidence="1">CGMCC 4.7306</strain>
    </source>
</reference>
<dbReference type="RefSeq" id="WP_229669727.1">
    <property type="nucleotide sequence ID" value="NZ_BMMZ01000002.1"/>
</dbReference>
<evidence type="ECO:0000313" key="2">
    <source>
        <dbReference type="Proteomes" id="UP000613840"/>
    </source>
</evidence>
<dbReference type="Gene3D" id="3.40.50.1000">
    <property type="entry name" value="HAD superfamily/HAD-like"/>
    <property type="match status" value="1"/>
</dbReference>
<dbReference type="NCBIfam" id="TIGR01509">
    <property type="entry name" value="HAD-SF-IA-v3"/>
    <property type="match status" value="1"/>
</dbReference>
<reference evidence="1" key="1">
    <citation type="journal article" date="2014" name="Int. J. Syst. Evol. Microbiol.">
        <title>Complete genome sequence of Corynebacterium casei LMG S-19264T (=DSM 44701T), isolated from a smear-ripened cheese.</title>
        <authorList>
            <consortium name="US DOE Joint Genome Institute (JGI-PGF)"/>
            <person name="Walter F."/>
            <person name="Albersmeier A."/>
            <person name="Kalinowski J."/>
            <person name="Ruckert C."/>
        </authorList>
    </citation>
    <scope>NUCLEOTIDE SEQUENCE</scope>
    <source>
        <strain evidence="1">CGMCC 4.7306</strain>
    </source>
</reference>
<sequence length="215" mass="23657">MPGQWILFDVGGVLELVDDATWPIAFVARCAERLGISAEEFEARLATVRLPDAGTRSGVEEEFWRVYGVAVGADHGQLRAIRDDFWDAYCGRANAELIEFARSLLGRVGLAILSNSADGAREQEERRFGFSAVFDPICYSHEIGVNKPDERAFRATLDRMDARPGSVIFVDNRAENVEAARDLGLVPLLHVDNRTTIEAITRLLADLPADAGNPV</sequence>
<dbReference type="EMBL" id="BMMZ01000002">
    <property type="protein sequence ID" value="GGL53685.1"/>
    <property type="molecule type" value="Genomic_DNA"/>
</dbReference>
<dbReference type="PANTHER" id="PTHR43611:SF3">
    <property type="entry name" value="FLAVIN MONONUCLEOTIDE HYDROLASE 1, CHLOROPLATIC"/>
    <property type="match status" value="1"/>
</dbReference>
<dbReference type="SFLD" id="SFLDS00003">
    <property type="entry name" value="Haloacid_Dehalogenase"/>
    <property type="match status" value="1"/>
</dbReference>
<dbReference type="InterPro" id="IPR036412">
    <property type="entry name" value="HAD-like_sf"/>
</dbReference>
<evidence type="ECO:0008006" key="3">
    <source>
        <dbReference type="Google" id="ProtNLM"/>
    </source>
</evidence>